<dbReference type="AlphaFoldDB" id="R8BY80"/>
<evidence type="ECO:0000313" key="2">
    <source>
        <dbReference type="EMBL" id="EOO04290.1"/>
    </source>
</evidence>
<dbReference type="OrthoDB" id="284473at2759"/>
<gene>
    <name evidence="2" type="ORF">UCRPA7_176</name>
</gene>
<protein>
    <submittedName>
        <fullName evidence="2">Uncharacterized protein</fullName>
    </submittedName>
</protein>
<proteinExistence type="predicted"/>
<dbReference type="RefSeq" id="XP_007910965.1">
    <property type="nucleotide sequence ID" value="XM_007912774.1"/>
</dbReference>
<feature type="compositionally biased region" description="Polar residues" evidence="1">
    <location>
        <begin position="1"/>
        <end position="21"/>
    </location>
</feature>
<dbReference type="GeneID" id="19321941"/>
<reference evidence="3" key="1">
    <citation type="journal article" date="2013" name="Genome Announc.">
        <title>Draft genome sequence of the ascomycete Phaeoacremonium aleophilum strain UCR-PA7, a causal agent of the esca disease complex in grapevines.</title>
        <authorList>
            <person name="Blanco-Ulate B."/>
            <person name="Rolshausen P."/>
            <person name="Cantu D."/>
        </authorList>
    </citation>
    <scope>NUCLEOTIDE SEQUENCE [LARGE SCALE GENOMIC DNA]</scope>
    <source>
        <strain evidence="3">UCR-PA7</strain>
    </source>
</reference>
<accession>R8BY80</accession>
<dbReference type="Proteomes" id="UP000014074">
    <property type="component" value="Unassembled WGS sequence"/>
</dbReference>
<name>R8BY80_PHAM7</name>
<dbReference type="HOGENOM" id="CLU_1107758_0_0_1"/>
<dbReference type="eggNOG" id="ENOG502SB3U">
    <property type="taxonomic scope" value="Eukaryota"/>
</dbReference>
<keyword evidence="3" id="KW-1185">Reference proteome</keyword>
<evidence type="ECO:0000256" key="1">
    <source>
        <dbReference type="SAM" id="MobiDB-lite"/>
    </source>
</evidence>
<feature type="region of interest" description="Disordered" evidence="1">
    <location>
        <begin position="1"/>
        <end position="45"/>
    </location>
</feature>
<dbReference type="KEGG" id="tmn:UCRPA7_176"/>
<organism evidence="2 3">
    <name type="scientific">Phaeoacremonium minimum (strain UCR-PA7)</name>
    <name type="common">Esca disease fungus</name>
    <name type="synonym">Togninia minima</name>
    <dbReference type="NCBI Taxonomy" id="1286976"/>
    <lineage>
        <taxon>Eukaryota</taxon>
        <taxon>Fungi</taxon>
        <taxon>Dikarya</taxon>
        <taxon>Ascomycota</taxon>
        <taxon>Pezizomycotina</taxon>
        <taxon>Sordariomycetes</taxon>
        <taxon>Sordariomycetidae</taxon>
        <taxon>Togniniales</taxon>
        <taxon>Togniniaceae</taxon>
        <taxon>Phaeoacremonium</taxon>
    </lineage>
</organism>
<evidence type="ECO:0000313" key="3">
    <source>
        <dbReference type="Proteomes" id="UP000014074"/>
    </source>
</evidence>
<sequence length="251" mass="27852">MSRAASGTSQAQTPGDSTRLTPSAAERPSTSHDGGDHLSGSKAATLRQRHADFSRLGTKLKHDRDDIVRGRREGAKVDANGQVQLTTADEKRVVALTLEMVLAYMVAFKSLSQARHTERKPWDPVPWEQLQPHLQELKHRSRHARALQSLALQLNAVCLEELCLSYANQDQALGSKAASSFIQASRRRHDAWQAAHDILPTVKDESLRVELGPWSSPHEAASAALRTLRRWVERESVEWRAEIVLPVANGT</sequence>
<dbReference type="EMBL" id="KB932781">
    <property type="protein sequence ID" value="EOO04290.1"/>
    <property type="molecule type" value="Genomic_DNA"/>
</dbReference>